<comment type="similarity">
    <text evidence="1">Belongs to the peptidase M20A family.</text>
</comment>
<dbReference type="PROSITE" id="PS00759">
    <property type="entry name" value="ARGE_DAPE_CPG2_2"/>
    <property type="match status" value="1"/>
</dbReference>
<comment type="caution">
    <text evidence="7">The sequence shown here is derived from an EMBL/GenBank/DDBJ whole genome shotgun (WGS) entry which is preliminary data.</text>
</comment>
<keyword evidence="4" id="KW-0378">Hydrolase</keyword>
<evidence type="ECO:0000256" key="1">
    <source>
        <dbReference type="ARBA" id="ARBA00006247"/>
    </source>
</evidence>
<reference evidence="7 8" key="1">
    <citation type="submission" date="2022-01" db="EMBL/GenBank/DDBJ databases">
        <title>Flavihumibacter sp. nov., isolated from sediment of a river.</title>
        <authorList>
            <person name="Liu H."/>
        </authorList>
    </citation>
    <scope>NUCLEOTIDE SEQUENCE [LARGE SCALE GENOMIC DNA]</scope>
    <source>
        <strain evidence="7 8">RY-1</strain>
    </source>
</reference>
<gene>
    <name evidence="7" type="ORF">L0U88_17735</name>
</gene>
<dbReference type="SUPFAM" id="SSF55031">
    <property type="entry name" value="Bacterial exopeptidase dimerisation domain"/>
    <property type="match status" value="1"/>
</dbReference>
<evidence type="ECO:0000313" key="7">
    <source>
        <dbReference type="EMBL" id="MCF1716487.1"/>
    </source>
</evidence>
<protein>
    <submittedName>
        <fullName evidence="7">M20/M25/M40 family metallo-hydrolase</fullName>
    </submittedName>
</protein>
<dbReference type="Pfam" id="PF07687">
    <property type="entry name" value="M20_dimer"/>
    <property type="match status" value="1"/>
</dbReference>
<dbReference type="InterPro" id="IPR047177">
    <property type="entry name" value="Pept_M20A"/>
</dbReference>
<organism evidence="7 8">
    <name type="scientific">Flavihumibacter fluminis</name>
    <dbReference type="NCBI Taxonomy" id="2909236"/>
    <lineage>
        <taxon>Bacteria</taxon>
        <taxon>Pseudomonadati</taxon>
        <taxon>Bacteroidota</taxon>
        <taxon>Chitinophagia</taxon>
        <taxon>Chitinophagales</taxon>
        <taxon>Chitinophagaceae</taxon>
        <taxon>Flavihumibacter</taxon>
    </lineage>
</organism>
<keyword evidence="5" id="KW-0862">Zinc</keyword>
<evidence type="ECO:0000256" key="4">
    <source>
        <dbReference type="ARBA" id="ARBA00022801"/>
    </source>
</evidence>
<dbReference type="PANTHER" id="PTHR45962:SF1">
    <property type="entry name" value="N-FATTY-ACYL-AMINO ACID SYNTHASE_HYDROLASE PM20D1"/>
    <property type="match status" value="1"/>
</dbReference>
<dbReference type="InterPro" id="IPR011650">
    <property type="entry name" value="Peptidase_M20_dimer"/>
</dbReference>
<dbReference type="Pfam" id="PF01546">
    <property type="entry name" value="Peptidase_M20"/>
    <property type="match status" value="1"/>
</dbReference>
<dbReference type="Gene3D" id="3.30.70.360">
    <property type="match status" value="1"/>
</dbReference>
<dbReference type="Gene3D" id="3.40.630.10">
    <property type="entry name" value="Zn peptidases"/>
    <property type="match status" value="1"/>
</dbReference>
<proteinExistence type="inferred from homology"/>
<name>A0ABS9BLB9_9BACT</name>
<dbReference type="Gene3D" id="1.10.150.900">
    <property type="match status" value="1"/>
</dbReference>
<keyword evidence="8" id="KW-1185">Reference proteome</keyword>
<dbReference type="Proteomes" id="UP001200145">
    <property type="component" value="Unassembled WGS sequence"/>
</dbReference>
<dbReference type="PANTHER" id="PTHR45962">
    <property type="entry name" value="N-FATTY-ACYL-AMINO ACID SYNTHASE/HYDROLASE PM20D1"/>
    <property type="match status" value="1"/>
</dbReference>
<dbReference type="InterPro" id="IPR002933">
    <property type="entry name" value="Peptidase_M20"/>
</dbReference>
<evidence type="ECO:0000256" key="5">
    <source>
        <dbReference type="ARBA" id="ARBA00022833"/>
    </source>
</evidence>
<keyword evidence="2" id="KW-0645">Protease</keyword>
<sequence>MKKLGILLGLILLALAAVIVFKTYTHPFAKLSAEQPEPLKVPVSEHSVKRFATGLQYNTVSYIDSAENPFPVYDSFRLYVREAYPRVFSNLKDTLINGHQLLLVWKGSNPSLKPLLFMSHYDVVAPGAHEHDEDAIGQNMFDMSEDPAPLPTEEFSKWNYPPFSGAVTEGRIHGRGAIDMKGVVFALLESVDTLLAQQFVPQRDIYIALDPDEEVGGLRGAAHLATYLKNQGIRFETIFDEGGIVASPGTAEGINQNIAFVGIAEKGVVAYRIKVKGTGGHSSMPPLQTAAGRAAIIMQRLENNQLPQRMIKPTADFMNIAGAGMGFTGRMAIANQWLFQGMLFKQMAKTPQANALTRTTTAITQLKGSDGNNVLAPVVEVVINFRILPGETSQDVLAHIKKACEGFEVEIDAPRIPVEPSNVSPTDGRGYDIIQDAVGQLYPGTLVTPYLTIGATDCKHMGELSDRIYRFMPVLLNPFEQRSIHNFNEYMSIDNYGRMISYYSYLMQQFDKK</sequence>
<dbReference type="EMBL" id="JAKEVY010000005">
    <property type="protein sequence ID" value="MCF1716487.1"/>
    <property type="molecule type" value="Genomic_DNA"/>
</dbReference>
<dbReference type="RefSeq" id="WP_234867738.1">
    <property type="nucleotide sequence ID" value="NZ_JAKEVY010000005.1"/>
</dbReference>
<evidence type="ECO:0000256" key="2">
    <source>
        <dbReference type="ARBA" id="ARBA00022670"/>
    </source>
</evidence>
<keyword evidence="3" id="KW-0479">Metal-binding</keyword>
<accession>A0ABS9BLB9</accession>
<evidence type="ECO:0000313" key="8">
    <source>
        <dbReference type="Proteomes" id="UP001200145"/>
    </source>
</evidence>
<evidence type="ECO:0000256" key="3">
    <source>
        <dbReference type="ARBA" id="ARBA00022723"/>
    </source>
</evidence>
<dbReference type="SUPFAM" id="SSF53187">
    <property type="entry name" value="Zn-dependent exopeptidases"/>
    <property type="match status" value="1"/>
</dbReference>
<evidence type="ECO:0000259" key="6">
    <source>
        <dbReference type="Pfam" id="PF07687"/>
    </source>
</evidence>
<dbReference type="InterPro" id="IPR036264">
    <property type="entry name" value="Bact_exopeptidase_dim_dom"/>
</dbReference>
<dbReference type="InterPro" id="IPR001261">
    <property type="entry name" value="ArgE/DapE_CS"/>
</dbReference>
<feature type="domain" description="Peptidase M20 dimerisation" evidence="6">
    <location>
        <begin position="263"/>
        <end position="405"/>
    </location>
</feature>
<dbReference type="PROSITE" id="PS00758">
    <property type="entry name" value="ARGE_DAPE_CPG2_1"/>
    <property type="match status" value="1"/>
</dbReference>